<sequence length="205" mass="23647">MRPKDNLWNNMSGDITTYENFRYHYDKKENPFNNRIVKNLKEIFLSKTPPSVINFKEWVVEEGDPTMESINQKFGREMIDSINKLDIEMRGVLSKDGGILIPNILQNLDYTGIDDNLKKEGEGDDAFDPLFSPTKEEHRHSQWSPNNRYSTSVDGRSEDVIYGEECFARSRMCSCELSFDRKLLLPVSVNSNASGWFLTSNTSKD</sequence>
<evidence type="ECO:0000256" key="1">
    <source>
        <dbReference type="SAM" id="MobiDB-lite"/>
    </source>
</evidence>
<reference evidence="2 3" key="2">
    <citation type="submission" date="2020-07" db="EMBL/GenBank/DDBJ databases">
        <title>Genome assembly of wild tea tree DASZ reveals pedigree and selection history of tea varieties.</title>
        <authorList>
            <person name="Zhang W."/>
        </authorList>
    </citation>
    <scope>NUCLEOTIDE SEQUENCE [LARGE SCALE GENOMIC DNA]</scope>
    <source>
        <strain evidence="3">cv. G240</strain>
        <tissue evidence="2">Leaf</tissue>
    </source>
</reference>
<proteinExistence type="predicted"/>
<gene>
    <name evidence="2" type="ORF">HYC85_016880</name>
</gene>
<comment type="caution">
    <text evidence="2">The sequence shown here is derived from an EMBL/GenBank/DDBJ whole genome shotgun (WGS) entry which is preliminary data.</text>
</comment>
<organism evidence="2 3">
    <name type="scientific">Camellia sinensis</name>
    <name type="common">Tea plant</name>
    <name type="synonym">Thea sinensis</name>
    <dbReference type="NCBI Taxonomy" id="4442"/>
    <lineage>
        <taxon>Eukaryota</taxon>
        <taxon>Viridiplantae</taxon>
        <taxon>Streptophyta</taxon>
        <taxon>Embryophyta</taxon>
        <taxon>Tracheophyta</taxon>
        <taxon>Spermatophyta</taxon>
        <taxon>Magnoliopsida</taxon>
        <taxon>eudicotyledons</taxon>
        <taxon>Gunneridae</taxon>
        <taxon>Pentapetalae</taxon>
        <taxon>asterids</taxon>
        <taxon>Ericales</taxon>
        <taxon>Theaceae</taxon>
        <taxon>Camellia</taxon>
    </lineage>
</organism>
<evidence type="ECO:0000313" key="2">
    <source>
        <dbReference type="EMBL" id="KAF5946652.1"/>
    </source>
</evidence>
<dbReference type="Proteomes" id="UP000593564">
    <property type="component" value="Unassembled WGS sequence"/>
</dbReference>
<keyword evidence="3" id="KW-1185">Reference proteome</keyword>
<protein>
    <submittedName>
        <fullName evidence="2">Uncharacterized protein</fullName>
    </submittedName>
</protein>
<feature type="compositionally biased region" description="Polar residues" evidence="1">
    <location>
        <begin position="142"/>
        <end position="151"/>
    </location>
</feature>
<dbReference type="AlphaFoldDB" id="A0A7J7H0V9"/>
<dbReference type="EMBL" id="JACBKZ010000007">
    <property type="protein sequence ID" value="KAF5946652.1"/>
    <property type="molecule type" value="Genomic_DNA"/>
</dbReference>
<name>A0A7J7H0V9_CAMSI</name>
<evidence type="ECO:0000313" key="3">
    <source>
        <dbReference type="Proteomes" id="UP000593564"/>
    </source>
</evidence>
<accession>A0A7J7H0V9</accession>
<feature type="region of interest" description="Disordered" evidence="1">
    <location>
        <begin position="132"/>
        <end position="151"/>
    </location>
</feature>
<reference evidence="3" key="1">
    <citation type="journal article" date="2020" name="Nat. Commun.">
        <title>Genome assembly of wild tea tree DASZ reveals pedigree and selection history of tea varieties.</title>
        <authorList>
            <person name="Zhang W."/>
            <person name="Zhang Y."/>
            <person name="Qiu H."/>
            <person name="Guo Y."/>
            <person name="Wan H."/>
            <person name="Zhang X."/>
            <person name="Scossa F."/>
            <person name="Alseekh S."/>
            <person name="Zhang Q."/>
            <person name="Wang P."/>
            <person name="Xu L."/>
            <person name="Schmidt M.H."/>
            <person name="Jia X."/>
            <person name="Li D."/>
            <person name="Zhu A."/>
            <person name="Guo F."/>
            <person name="Chen W."/>
            <person name="Ni D."/>
            <person name="Usadel B."/>
            <person name="Fernie A.R."/>
            <person name="Wen W."/>
        </authorList>
    </citation>
    <scope>NUCLEOTIDE SEQUENCE [LARGE SCALE GENOMIC DNA]</scope>
    <source>
        <strain evidence="3">cv. G240</strain>
    </source>
</reference>